<accession>A0A2X0S920</accession>
<evidence type="ECO:0000313" key="2">
    <source>
        <dbReference type="Proteomes" id="UP000270190"/>
    </source>
</evidence>
<protein>
    <submittedName>
        <fullName evidence="1">Uncharacterized protein</fullName>
    </submittedName>
</protein>
<evidence type="ECO:0000313" key="1">
    <source>
        <dbReference type="EMBL" id="SPP28451.1"/>
    </source>
</evidence>
<dbReference type="AlphaFoldDB" id="A0A2X0S920"/>
<sequence length="52" mass="6136">MLFSIYNQSVKYTFTHHLPYNLYDFVTEITGLEPVTYALTVRCSTIELYLII</sequence>
<reference evidence="2" key="1">
    <citation type="submission" date="2018-04" db="EMBL/GenBank/DDBJ databases">
        <authorList>
            <person name="Illikoud N."/>
        </authorList>
    </citation>
    <scope>NUCLEOTIDE SEQUENCE [LARGE SCALE GENOMIC DNA]</scope>
</reference>
<dbReference type="Proteomes" id="UP000270190">
    <property type="component" value="Unassembled WGS sequence"/>
</dbReference>
<gene>
    <name evidence="1" type="ORF">BTBSAS_200038</name>
</gene>
<name>A0A2X0S920_BROTH</name>
<proteinExistence type="predicted"/>
<organism evidence="1 2">
    <name type="scientific">Brochothrix thermosphacta</name>
    <name type="common">Microbacterium thermosphactum</name>
    <dbReference type="NCBI Taxonomy" id="2756"/>
    <lineage>
        <taxon>Bacteria</taxon>
        <taxon>Bacillati</taxon>
        <taxon>Bacillota</taxon>
        <taxon>Bacilli</taxon>
        <taxon>Bacillales</taxon>
        <taxon>Listeriaceae</taxon>
        <taxon>Brochothrix</taxon>
    </lineage>
</organism>
<dbReference type="EMBL" id="OUNC01000013">
    <property type="protein sequence ID" value="SPP28451.1"/>
    <property type="molecule type" value="Genomic_DNA"/>
</dbReference>